<dbReference type="RefSeq" id="WP_111293385.1">
    <property type="nucleotide sequence ID" value="NZ_QKZV01000001.1"/>
</dbReference>
<dbReference type="Pfam" id="PF11138">
    <property type="entry name" value="DUF2911"/>
    <property type="match status" value="1"/>
</dbReference>
<protein>
    <recommendedName>
        <fullName evidence="4">DUF2911 family protein</fullName>
    </recommendedName>
</protein>
<accession>A0A2W7S499</accession>
<dbReference type="AlphaFoldDB" id="A0A2W7S499"/>
<sequence>MKKAIFLMGLLCLSFIAFQACAQDKSKRPSPPASASVTTHNGVTITIDYSQPAIKGRTLGKDIAPYGQVWRTGANEATVFQINKDVSIDGKTLKAGKYSLYSIPGKDEWTFILNKTWNQWGTEYNQKDDVMRFTAKPLKHAFTERMTFTIAPSGEVSLLWGDVSVGFMVK</sequence>
<feature type="chain" id="PRO_5016171525" description="DUF2911 family protein" evidence="1">
    <location>
        <begin position="23"/>
        <end position="170"/>
    </location>
</feature>
<reference evidence="2 3" key="1">
    <citation type="submission" date="2018-06" db="EMBL/GenBank/DDBJ databases">
        <title>Genomic Encyclopedia of Archaeal and Bacterial Type Strains, Phase II (KMG-II): from individual species to whole genera.</title>
        <authorList>
            <person name="Goeker M."/>
        </authorList>
    </citation>
    <scope>NUCLEOTIDE SEQUENCE [LARGE SCALE GENOMIC DNA]</scope>
    <source>
        <strain evidence="2 3">DSM 23241</strain>
    </source>
</reference>
<dbReference type="Proteomes" id="UP000249720">
    <property type="component" value="Unassembled WGS sequence"/>
</dbReference>
<name>A0A2W7S499_9BACT</name>
<dbReference type="InterPro" id="IPR021314">
    <property type="entry name" value="DUF2911"/>
</dbReference>
<gene>
    <name evidence="2" type="ORF">LX80_00441</name>
</gene>
<evidence type="ECO:0000313" key="2">
    <source>
        <dbReference type="EMBL" id="PZX65946.1"/>
    </source>
</evidence>
<dbReference type="EMBL" id="QKZV01000001">
    <property type="protein sequence ID" value="PZX65946.1"/>
    <property type="molecule type" value="Genomic_DNA"/>
</dbReference>
<keyword evidence="3" id="KW-1185">Reference proteome</keyword>
<evidence type="ECO:0000313" key="3">
    <source>
        <dbReference type="Proteomes" id="UP000249720"/>
    </source>
</evidence>
<comment type="caution">
    <text evidence="2">The sequence shown here is derived from an EMBL/GenBank/DDBJ whole genome shotgun (WGS) entry which is preliminary data.</text>
</comment>
<feature type="signal peptide" evidence="1">
    <location>
        <begin position="1"/>
        <end position="22"/>
    </location>
</feature>
<dbReference type="OrthoDB" id="9808374at2"/>
<evidence type="ECO:0000256" key="1">
    <source>
        <dbReference type="SAM" id="SignalP"/>
    </source>
</evidence>
<keyword evidence="1" id="KW-0732">Signal</keyword>
<organism evidence="2 3">
    <name type="scientific">Hydrotalea sandarakina</name>
    <dbReference type="NCBI Taxonomy" id="1004304"/>
    <lineage>
        <taxon>Bacteria</taxon>
        <taxon>Pseudomonadati</taxon>
        <taxon>Bacteroidota</taxon>
        <taxon>Chitinophagia</taxon>
        <taxon>Chitinophagales</taxon>
        <taxon>Chitinophagaceae</taxon>
        <taxon>Hydrotalea</taxon>
    </lineage>
</organism>
<dbReference type="PROSITE" id="PS51257">
    <property type="entry name" value="PROKAR_LIPOPROTEIN"/>
    <property type="match status" value="1"/>
</dbReference>
<proteinExistence type="predicted"/>
<evidence type="ECO:0008006" key="4">
    <source>
        <dbReference type="Google" id="ProtNLM"/>
    </source>
</evidence>